<dbReference type="Pfam" id="PF00296">
    <property type="entry name" value="Bac_luciferase"/>
    <property type="match status" value="1"/>
</dbReference>
<proteinExistence type="predicted"/>
<dbReference type="SUPFAM" id="SSF51679">
    <property type="entry name" value="Bacterial luciferase-like"/>
    <property type="match status" value="1"/>
</dbReference>
<dbReference type="PANTHER" id="PTHR30137:SF6">
    <property type="entry name" value="LUCIFERASE-LIKE MONOOXYGENASE"/>
    <property type="match status" value="1"/>
</dbReference>
<dbReference type="EC" id="1.-.-.-" evidence="2"/>
<dbReference type="AlphaFoldDB" id="A0AAU7VVT1"/>
<dbReference type="RefSeq" id="WP_350351649.1">
    <property type="nucleotide sequence ID" value="NZ_CP158357.1"/>
</dbReference>
<organism evidence="2">
    <name type="scientific">Microbacterium sp. A8/3-1</name>
    <dbReference type="NCBI Taxonomy" id="3160749"/>
    <lineage>
        <taxon>Bacteria</taxon>
        <taxon>Bacillati</taxon>
        <taxon>Actinomycetota</taxon>
        <taxon>Actinomycetes</taxon>
        <taxon>Micrococcales</taxon>
        <taxon>Microbacteriaceae</taxon>
        <taxon>Microbacterium</taxon>
    </lineage>
</organism>
<dbReference type="Gene3D" id="3.20.20.30">
    <property type="entry name" value="Luciferase-like domain"/>
    <property type="match status" value="1"/>
</dbReference>
<dbReference type="InterPro" id="IPR050766">
    <property type="entry name" value="Bact_Lucif_Oxidored"/>
</dbReference>
<dbReference type="EMBL" id="CP158357">
    <property type="protein sequence ID" value="XBX78381.1"/>
    <property type="molecule type" value="Genomic_DNA"/>
</dbReference>
<gene>
    <name evidence="2" type="ORF">ABS642_21165</name>
</gene>
<dbReference type="GO" id="GO:0005829">
    <property type="term" value="C:cytosol"/>
    <property type="evidence" value="ECO:0007669"/>
    <property type="project" value="TreeGrafter"/>
</dbReference>
<evidence type="ECO:0000313" key="2">
    <source>
        <dbReference type="EMBL" id="XBX78381.1"/>
    </source>
</evidence>
<accession>A0AAU7VVT1</accession>
<dbReference type="PANTHER" id="PTHR30137">
    <property type="entry name" value="LUCIFERASE-LIKE MONOOXYGENASE"/>
    <property type="match status" value="1"/>
</dbReference>
<dbReference type="InterPro" id="IPR011251">
    <property type="entry name" value="Luciferase-like_dom"/>
</dbReference>
<dbReference type="InterPro" id="IPR036661">
    <property type="entry name" value="Luciferase-like_sf"/>
</dbReference>
<reference evidence="2" key="1">
    <citation type="submission" date="2024-06" db="EMBL/GenBank/DDBJ databases">
        <title>Draft genome sequence of Microbacterium sp. strain A8/3-1, isolated from Oxytropis tragacanthoides Fisch. ex DC. Root nodules in the Altai region of Russia.</title>
        <authorList>
            <person name="Sazanova A."/>
            <person name="Guro P."/>
            <person name="Kuznetsova I."/>
            <person name="Belimov A."/>
            <person name="Safronova V."/>
        </authorList>
    </citation>
    <scope>NUCLEOTIDE SEQUENCE</scope>
    <source>
        <strain evidence="2">A8/3-1</strain>
    </source>
</reference>
<sequence>MSEYKGIELFGFIDGAYKNVPYAGDRKSNYIDLPNDYYDPIEGQHVMETQLELLESLESAGFDGAVFSEQHNGPIGLGGNPMLFGAWLAGRTSRMKIVVNGPIINAYKNPIRLAEELAMLDTMSRGRLIFGLPMGHGMQHHSVGINPATARARMAEAHDLLFEALYTAGPFEWKGDFFNVPYVNLWPKPMHRIECILPGGGSIETLQRAAKYRHCYQNALSPRPAMIKTMERFRDLCRAEGYEPDPRQSAALFNVHVAETDEQARQEVEAFELWNFQNFFRSVGHDNFPPGYVSAASIRAMRGGGYRSTPTELLQYDELLENHWLIAGSPETVTRMLQESIDELGIGRALIAFTTGVKPKWLVQKSMALFAQEVMPKFRAADGKPVVTEEDRIGYSSAAEYGARRPTDAPRPTAIVDGRRVDVTESYLPGRLEPVV</sequence>
<feature type="domain" description="Luciferase-like" evidence="1">
    <location>
        <begin position="46"/>
        <end position="345"/>
    </location>
</feature>
<dbReference type="GO" id="GO:0016705">
    <property type="term" value="F:oxidoreductase activity, acting on paired donors, with incorporation or reduction of molecular oxygen"/>
    <property type="evidence" value="ECO:0007669"/>
    <property type="project" value="InterPro"/>
</dbReference>
<evidence type="ECO:0000259" key="1">
    <source>
        <dbReference type="Pfam" id="PF00296"/>
    </source>
</evidence>
<keyword evidence="2" id="KW-0560">Oxidoreductase</keyword>
<name>A0AAU7VVT1_9MICO</name>
<protein>
    <submittedName>
        <fullName evidence="2">LLM class flavin-dependent oxidoreductase</fullName>
        <ecNumber evidence="2">1.-.-.-</ecNumber>
    </submittedName>
</protein>